<comment type="subcellular location">
    <subcellularLocation>
        <location evidence="1">Cytoplasm</location>
    </subcellularLocation>
</comment>
<dbReference type="CDD" id="cd00834">
    <property type="entry name" value="KAS_I_II"/>
    <property type="match status" value="1"/>
</dbReference>
<keyword evidence="9" id="KW-0443">Lipid metabolism</keyword>
<dbReference type="PROSITE" id="PS00606">
    <property type="entry name" value="KS3_1"/>
    <property type="match status" value="1"/>
</dbReference>
<evidence type="ECO:0000256" key="17">
    <source>
        <dbReference type="RuleBase" id="RU003694"/>
    </source>
</evidence>
<dbReference type="Gene3D" id="3.40.47.10">
    <property type="match status" value="1"/>
</dbReference>
<protein>
    <recommendedName>
        <fullName evidence="12">3-oxoacyl-[acyl-carrier-protein] synthase 1</fullName>
        <ecNumber evidence="4">2.3.1.41</ecNumber>
    </recommendedName>
    <alternativeName>
        <fullName evidence="13">3-oxoacyl-[acyl-carrier-protein] synthase I</fullName>
    </alternativeName>
    <alternativeName>
        <fullName evidence="14">Beta-ketoacyl-ACP synthase I</fullName>
    </alternativeName>
</protein>
<dbReference type="Pfam" id="PF00109">
    <property type="entry name" value="ketoacyl-synt"/>
    <property type="match status" value="1"/>
</dbReference>
<evidence type="ECO:0000256" key="11">
    <source>
        <dbReference type="ARBA" id="ARBA00023315"/>
    </source>
</evidence>
<proteinExistence type="inferred from homology"/>
<comment type="caution">
    <text evidence="19">The sequence shown here is derived from an EMBL/GenBank/DDBJ whole genome shotgun (WGS) entry which is preliminary data.</text>
</comment>
<dbReference type="InterPro" id="IPR000794">
    <property type="entry name" value="Beta-ketoacyl_synthase"/>
</dbReference>
<evidence type="ECO:0000256" key="10">
    <source>
        <dbReference type="ARBA" id="ARBA00023160"/>
    </source>
</evidence>
<evidence type="ECO:0000256" key="14">
    <source>
        <dbReference type="ARBA" id="ARBA00042143"/>
    </source>
</evidence>
<dbReference type="Pfam" id="PF02801">
    <property type="entry name" value="Ketoacyl-synt_C"/>
    <property type="match status" value="1"/>
</dbReference>
<evidence type="ECO:0000256" key="5">
    <source>
        <dbReference type="ARBA" id="ARBA00022490"/>
    </source>
</evidence>
<evidence type="ECO:0000256" key="4">
    <source>
        <dbReference type="ARBA" id="ARBA00013191"/>
    </source>
</evidence>
<keyword evidence="10" id="KW-0275">Fatty acid biosynthesis</keyword>
<evidence type="ECO:0000313" key="19">
    <source>
        <dbReference type="EMBL" id="MBC6491893.1"/>
    </source>
</evidence>
<dbReference type="InterPro" id="IPR014030">
    <property type="entry name" value="Ketoacyl_synth_N"/>
</dbReference>
<evidence type="ECO:0000256" key="2">
    <source>
        <dbReference type="ARBA" id="ARBA00008467"/>
    </source>
</evidence>
<dbReference type="InterPro" id="IPR020615">
    <property type="entry name" value="Thiolase_acyl_enz_int_AS"/>
</dbReference>
<evidence type="ECO:0000256" key="12">
    <source>
        <dbReference type="ARBA" id="ARBA00039450"/>
    </source>
</evidence>
<evidence type="ECO:0000256" key="3">
    <source>
        <dbReference type="ARBA" id="ARBA00011738"/>
    </source>
</evidence>
<gene>
    <name evidence="19" type="ORF">BC349_12595</name>
</gene>
<keyword evidence="6" id="KW-0444">Lipid biosynthesis</keyword>
<dbReference type="PROSITE" id="PS52004">
    <property type="entry name" value="KS3_2"/>
    <property type="match status" value="1"/>
</dbReference>
<evidence type="ECO:0000256" key="16">
    <source>
        <dbReference type="ARBA" id="ARBA00048506"/>
    </source>
</evidence>
<dbReference type="PROSITE" id="PS00098">
    <property type="entry name" value="THIOLASE_1"/>
    <property type="match status" value="1"/>
</dbReference>
<keyword evidence="5" id="KW-0963">Cytoplasm</keyword>
<comment type="subunit">
    <text evidence="3">Homodimer.</text>
</comment>
<evidence type="ECO:0000256" key="7">
    <source>
        <dbReference type="ARBA" id="ARBA00022679"/>
    </source>
</evidence>
<evidence type="ECO:0000256" key="9">
    <source>
        <dbReference type="ARBA" id="ARBA00023098"/>
    </source>
</evidence>
<accession>A0ABR7MA24</accession>
<sequence length="411" mass="44084">MNRVVITGMGIYSCIGKNLEEVKQSLFEGKSGIVLDQARKEFGYRSGLTGYVDRPNLKGVLDRRARIMLPEQGEYAFMATKQALEQAGITEEMLDKMEIGVLYGNDSSAEPVVTGTDLIREKKDTTLVGSGSVFQVMNSTVTMNLATIFRLRGVNFTISAACASGSHAIGLGYHFIKSGMQEAVICGGAQELNIYSMGSFDALSAFSIRESDPTKASRPFDKNRDGLIPSGGAATVILESLESALARGATILGEVVGYGVSSNGGHISNPTVDGPVRALNMALKDAGLQPSDIFYINAHATSTPAGDSSEARAIHEVFGDSYPYVSSTKSMTGHECWMAGASEIVYSMIMMQNGFIAPNINFEEPDEDSARINLVTKTIEKEFDCFLSNSFGFGGTNSSLIVKKYIAPVTH</sequence>
<dbReference type="InterPro" id="IPR016039">
    <property type="entry name" value="Thiolase-like"/>
</dbReference>
<comment type="catalytic activity">
    <reaction evidence="16">
        <text>a fatty acyl-[ACP] + malonyl-[ACP] + H(+) = a 3-oxoacyl-[ACP] + holo-[ACP] + CO2</text>
        <dbReference type="Rhea" id="RHEA:22836"/>
        <dbReference type="Rhea" id="RHEA-COMP:9623"/>
        <dbReference type="Rhea" id="RHEA-COMP:9685"/>
        <dbReference type="Rhea" id="RHEA-COMP:9916"/>
        <dbReference type="Rhea" id="RHEA-COMP:14125"/>
        <dbReference type="ChEBI" id="CHEBI:15378"/>
        <dbReference type="ChEBI" id="CHEBI:16526"/>
        <dbReference type="ChEBI" id="CHEBI:64479"/>
        <dbReference type="ChEBI" id="CHEBI:78449"/>
        <dbReference type="ChEBI" id="CHEBI:78776"/>
        <dbReference type="ChEBI" id="CHEBI:138651"/>
        <dbReference type="EC" id="2.3.1.41"/>
    </reaction>
    <physiologicalReaction direction="left-to-right" evidence="16">
        <dbReference type="Rhea" id="RHEA:22837"/>
    </physiologicalReaction>
</comment>
<keyword evidence="11" id="KW-0012">Acyltransferase</keyword>
<dbReference type="Proteomes" id="UP000765802">
    <property type="component" value="Unassembled WGS sequence"/>
</dbReference>
<keyword evidence="7 17" id="KW-0808">Transferase</keyword>
<evidence type="ECO:0000256" key="8">
    <source>
        <dbReference type="ARBA" id="ARBA00022832"/>
    </source>
</evidence>
<dbReference type="InterPro" id="IPR018201">
    <property type="entry name" value="Ketoacyl_synth_AS"/>
</dbReference>
<evidence type="ECO:0000259" key="18">
    <source>
        <dbReference type="PROSITE" id="PS52004"/>
    </source>
</evidence>
<comment type="catalytic activity">
    <reaction evidence="15">
        <text>(3Z)-decenoyl-[ACP] + malonyl-[ACP] + H(+) = 3-oxo-(5Z)-dodecenoyl-[ACP] + holo-[ACP] + CO2</text>
        <dbReference type="Rhea" id="RHEA:54940"/>
        <dbReference type="Rhea" id="RHEA-COMP:9623"/>
        <dbReference type="Rhea" id="RHEA-COMP:9685"/>
        <dbReference type="Rhea" id="RHEA-COMP:9927"/>
        <dbReference type="Rhea" id="RHEA-COMP:14042"/>
        <dbReference type="ChEBI" id="CHEBI:15378"/>
        <dbReference type="ChEBI" id="CHEBI:16526"/>
        <dbReference type="ChEBI" id="CHEBI:64479"/>
        <dbReference type="ChEBI" id="CHEBI:78449"/>
        <dbReference type="ChEBI" id="CHEBI:78798"/>
        <dbReference type="ChEBI" id="CHEBI:138410"/>
    </reaction>
    <physiologicalReaction direction="left-to-right" evidence="15">
        <dbReference type="Rhea" id="RHEA:54941"/>
    </physiologicalReaction>
</comment>
<dbReference type="RefSeq" id="WP_187257212.1">
    <property type="nucleotide sequence ID" value="NZ_JBHULF010000007.1"/>
</dbReference>
<comment type="similarity">
    <text evidence="2 17">Belongs to the thiolase-like superfamily. Beta-ketoacyl-ACP synthases family.</text>
</comment>
<dbReference type="InterPro" id="IPR014031">
    <property type="entry name" value="Ketoacyl_synth_C"/>
</dbReference>
<keyword evidence="20" id="KW-1185">Reference proteome</keyword>
<dbReference type="EC" id="2.3.1.41" evidence="4"/>
<feature type="domain" description="Ketosynthase family 3 (KS3)" evidence="18">
    <location>
        <begin position="1"/>
        <end position="404"/>
    </location>
</feature>
<evidence type="ECO:0000256" key="13">
    <source>
        <dbReference type="ARBA" id="ARBA00041620"/>
    </source>
</evidence>
<evidence type="ECO:0000256" key="6">
    <source>
        <dbReference type="ARBA" id="ARBA00022516"/>
    </source>
</evidence>
<dbReference type="PANTHER" id="PTHR11712:SF306">
    <property type="entry name" value="3-OXOACYL-[ACYL-CARRIER-PROTEIN] SYNTHASE 1"/>
    <property type="match status" value="1"/>
</dbReference>
<dbReference type="PANTHER" id="PTHR11712">
    <property type="entry name" value="POLYKETIDE SYNTHASE-RELATED"/>
    <property type="match status" value="1"/>
</dbReference>
<evidence type="ECO:0000313" key="20">
    <source>
        <dbReference type="Proteomes" id="UP000765802"/>
    </source>
</evidence>
<keyword evidence="8" id="KW-0276">Fatty acid metabolism</keyword>
<evidence type="ECO:0000256" key="1">
    <source>
        <dbReference type="ARBA" id="ARBA00004496"/>
    </source>
</evidence>
<reference evidence="19 20" key="1">
    <citation type="submission" date="2016-07" db="EMBL/GenBank/DDBJ databases">
        <title>Genome analysis of Flavihumibacter stibioxidans YS-17.</title>
        <authorList>
            <person name="Shi K."/>
            <person name="Han Y."/>
            <person name="Wang G."/>
        </authorList>
    </citation>
    <scope>NUCLEOTIDE SEQUENCE [LARGE SCALE GENOMIC DNA]</scope>
    <source>
        <strain evidence="19 20">YS-17</strain>
    </source>
</reference>
<evidence type="ECO:0000256" key="15">
    <source>
        <dbReference type="ARBA" id="ARBA00048121"/>
    </source>
</evidence>
<dbReference type="EMBL" id="MBUA01000023">
    <property type="protein sequence ID" value="MBC6491893.1"/>
    <property type="molecule type" value="Genomic_DNA"/>
</dbReference>
<dbReference type="SUPFAM" id="SSF53901">
    <property type="entry name" value="Thiolase-like"/>
    <property type="match status" value="2"/>
</dbReference>
<name>A0ABR7MA24_9BACT</name>
<organism evidence="19 20">
    <name type="scientific">Flavihumibacter stibioxidans</name>
    <dbReference type="NCBI Taxonomy" id="1834163"/>
    <lineage>
        <taxon>Bacteria</taxon>
        <taxon>Pseudomonadati</taxon>
        <taxon>Bacteroidota</taxon>
        <taxon>Chitinophagia</taxon>
        <taxon>Chitinophagales</taxon>
        <taxon>Chitinophagaceae</taxon>
        <taxon>Flavihumibacter</taxon>
    </lineage>
</organism>
<dbReference type="InterPro" id="IPR020841">
    <property type="entry name" value="PKS_Beta-ketoAc_synthase_dom"/>
</dbReference>
<dbReference type="SMART" id="SM00825">
    <property type="entry name" value="PKS_KS"/>
    <property type="match status" value="1"/>
</dbReference>